<name>A0A9E6XSR7_9ACTN</name>
<dbReference type="SUPFAM" id="SSF53822">
    <property type="entry name" value="Periplasmic binding protein-like I"/>
    <property type="match status" value="1"/>
</dbReference>
<dbReference type="InterPro" id="IPR028082">
    <property type="entry name" value="Peripla_BP_I"/>
</dbReference>
<sequence>MLGAVSVVAVAAMLAGCGGGDSSTTATGGAGTSATGTQNAALDEARTSLDQLRAPVQFKAPGPAFDAGGLTGKTVYAIVPGLSFPFVQSVVQGEKEAAEALGMNLVAVDSRGQVGTASGLIDQAVSRKAAAIILQSVPAEALAAPLKEAARAGIPIIELTARDPQAPPASLEQLGIKGIVSFCYTCAARQMASVVATDSGGKANTVLVGSPDLATTGPMLKAFTEEYTRLCPGCKLATKQVQLVQWNTQLPSLTSSVLKSDPDVNYMVPLYDAMEPSMAPSVARTGKAGNVKFVSYNATLPVMQALKRKDMVLADIGSPLVWLGWGAIDQTARILSGKPPVESENLPNRLFDASNIDSLDLSKPEEAWYGPADFRTEYKKLWGQN</sequence>
<evidence type="ECO:0000256" key="1">
    <source>
        <dbReference type="ARBA" id="ARBA00004196"/>
    </source>
</evidence>
<dbReference type="GO" id="GO:0030246">
    <property type="term" value="F:carbohydrate binding"/>
    <property type="evidence" value="ECO:0007669"/>
    <property type="project" value="UniProtKB-ARBA"/>
</dbReference>
<dbReference type="KEGG" id="sbae:DSM104329_00254"/>
<organism evidence="5 6">
    <name type="scientific">Capillimicrobium parvum</name>
    <dbReference type="NCBI Taxonomy" id="2884022"/>
    <lineage>
        <taxon>Bacteria</taxon>
        <taxon>Bacillati</taxon>
        <taxon>Actinomycetota</taxon>
        <taxon>Thermoleophilia</taxon>
        <taxon>Solirubrobacterales</taxon>
        <taxon>Capillimicrobiaceae</taxon>
        <taxon>Capillimicrobium</taxon>
    </lineage>
</organism>
<proteinExistence type="inferred from homology"/>
<evidence type="ECO:0000259" key="4">
    <source>
        <dbReference type="Pfam" id="PF13407"/>
    </source>
</evidence>
<dbReference type="EMBL" id="CP087164">
    <property type="protein sequence ID" value="UGS33889.1"/>
    <property type="molecule type" value="Genomic_DNA"/>
</dbReference>
<dbReference type="PANTHER" id="PTHR46847:SF1">
    <property type="entry name" value="D-ALLOSE-BINDING PERIPLASMIC PROTEIN-RELATED"/>
    <property type="match status" value="1"/>
</dbReference>
<evidence type="ECO:0000313" key="6">
    <source>
        <dbReference type="Proteomes" id="UP001162834"/>
    </source>
</evidence>
<gene>
    <name evidence="5" type="ORF">DSM104329_00254</name>
</gene>
<dbReference type="GO" id="GO:0030313">
    <property type="term" value="C:cell envelope"/>
    <property type="evidence" value="ECO:0007669"/>
    <property type="project" value="UniProtKB-SubCell"/>
</dbReference>
<keyword evidence="3" id="KW-0732">Signal</keyword>
<dbReference type="InterPro" id="IPR025997">
    <property type="entry name" value="SBP_2_dom"/>
</dbReference>
<dbReference type="Gene3D" id="3.40.50.2300">
    <property type="match status" value="2"/>
</dbReference>
<accession>A0A9E6XSR7</accession>
<dbReference type="AlphaFoldDB" id="A0A9E6XSR7"/>
<dbReference type="PANTHER" id="PTHR46847">
    <property type="entry name" value="D-ALLOSE-BINDING PERIPLASMIC PROTEIN-RELATED"/>
    <property type="match status" value="1"/>
</dbReference>
<dbReference type="CDD" id="cd01536">
    <property type="entry name" value="PBP1_ABC_sugar_binding-like"/>
    <property type="match status" value="1"/>
</dbReference>
<evidence type="ECO:0000256" key="2">
    <source>
        <dbReference type="ARBA" id="ARBA00007639"/>
    </source>
</evidence>
<comment type="similarity">
    <text evidence="2">Belongs to the bacterial solute-binding protein 2 family.</text>
</comment>
<keyword evidence="6" id="KW-1185">Reference proteome</keyword>
<comment type="subcellular location">
    <subcellularLocation>
        <location evidence="1">Cell envelope</location>
    </subcellularLocation>
</comment>
<protein>
    <recommendedName>
        <fullName evidence="4">Periplasmic binding protein domain-containing protein</fullName>
    </recommendedName>
</protein>
<feature type="domain" description="Periplasmic binding protein" evidence="4">
    <location>
        <begin position="77"/>
        <end position="338"/>
    </location>
</feature>
<reference evidence="5" key="1">
    <citation type="journal article" date="2022" name="Int. J. Syst. Evol. Microbiol.">
        <title>Pseudomonas aegrilactucae sp. nov. and Pseudomonas morbosilactucae sp. nov., pathogens causing bacterial rot of lettuce in Japan.</title>
        <authorList>
            <person name="Sawada H."/>
            <person name="Fujikawa T."/>
            <person name="Satou M."/>
        </authorList>
    </citation>
    <scope>NUCLEOTIDE SEQUENCE</scope>
    <source>
        <strain evidence="5">0166_1</strain>
    </source>
</reference>
<dbReference type="Proteomes" id="UP001162834">
    <property type="component" value="Chromosome"/>
</dbReference>
<evidence type="ECO:0000313" key="5">
    <source>
        <dbReference type="EMBL" id="UGS33889.1"/>
    </source>
</evidence>
<dbReference type="Pfam" id="PF13407">
    <property type="entry name" value="Peripla_BP_4"/>
    <property type="match status" value="1"/>
</dbReference>
<evidence type="ECO:0000256" key="3">
    <source>
        <dbReference type="ARBA" id="ARBA00022729"/>
    </source>
</evidence>